<dbReference type="OrthoDB" id="5821797at2759"/>
<name>A0A498S7C5_ACAVI</name>
<evidence type="ECO:0000313" key="2">
    <source>
        <dbReference type="Proteomes" id="UP000276991"/>
    </source>
</evidence>
<keyword evidence="2" id="KW-1185">Reference proteome</keyword>
<dbReference type="EMBL" id="UPTC01000031">
    <property type="protein sequence ID" value="VBB25672.1"/>
    <property type="molecule type" value="Genomic_DNA"/>
</dbReference>
<sequence length="146" mass="16440">MLGLVNLPSESVDFYAQPKSNHSNFAFLGQGRNKSTVSYTDDGRRIINGKVVDGKEPHEMWCNLLINLFIKSIARRSDESIGIMYERRVNDSPETVSVNDTVMKPILPEDMLNPKSTMLTAMCNPNSKNGMLVNRMIRCNANNEDD</sequence>
<dbReference type="AlphaFoldDB" id="A0A498S7C5"/>
<reference evidence="1 2" key="1">
    <citation type="submission" date="2018-08" db="EMBL/GenBank/DDBJ databases">
        <authorList>
            <person name="Laetsch R D."/>
            <person name="Stevens L."/>
            <person name="Kumar S."/>
            <person name="Blaxter L. M."/>
        </authorList>
    </citation>
    <scope>NUCLEOTIDE SEQUENCE [LARGE SCALE GENOMIC DNA]</scope>
</reference>
<dbReference type="Proteomes" id="UP000276991">
    <property type="component" value="Unassembled WGS sequence"/>
</dbReference>
<proteinExistence type="predicted"/>
<protein>
    <submittedName>
        <fullName evidence="1">Uncharacterized protein</fullName>
    </submittedName>
</protein>
<dbReference type="PANTHER" id="PTHR38608:SF4">
    <property type="entry name" value="PROTEIN CBG07207"/>
    <property type="match status" value="1"/>
</dbReference>
<gene>
    <name evidence="1" type="ORF">NAV_LOCUS502</name>
</gene>
<accession>A0A498S7C5</accession>
<organism evidence="1 2">
    <name type="scientific">Acanthocheilonema viteae</name>
    <name type="common">Filarial nematode worm</name>
    <name type="synonym">Dipetalonema viteae</name>
    <dbReference type="NCBI Taxonomy" id="6277"/>
    <lineage>
        <taxon>Eukaryota</taxon>
        <taxon>Metazoa</taxon>
        <taxon>Ecdysozoa</taxon>
        <taxon>Nematoda</taxon>
        <taxon>Chromadorea</taxon>
        <taxon>Rhabditida</taxon>
        <taxon>Spirurina</taxon>
        <taxon>Spiruromorpha</taxon>
        <taxon>Filarioidea</taxon>
        <taxon>Onchocercidae</taxon>
        <taxon>Acanthocheilonema</taxon>
    </lineage>
</organism>
<evidence type="ECO:0000313" key="1">
    <source>
        <dbReference type="EMBL" id="VBB25672.1"/>
    </source>
</evidence>
<dbReference type="PANTHER" id="PTHR38608">
    <property type="entry name" value="PROTEIN CBG07207"/>
    <property type="match status" value="1"/>
</dbReference>